<accession>A0A1H8WMZ7</accession>
<organism evidence="5 7">
    <name type="scientific">Rhizobium tibeticum</name>
    <dbReference type="NCBI Taxonomy" id="501024"/>
    <lineage>
        <taxon>Bacteria</taxon>
        <taxon>Pseudomonadati</taxon>
        <taxon>Pseudomonadota</taxon>
        <taxon>Alphaproteobacteria</taxon>
        <taxon>Hyphomicrobiales</taxon>
        <taxon>Rhizobiaceae</taxon>
        <taxon>Rhizobium/Agrobacterium group</taxon>
        <taxon>Rhizobium</taxon>
    </lineage>
</organism>
<dbReference type="Pfam" id="PF22725">
    <property type="entry name" value="GFO_IDH_MocA_C3"/>
    <property type="match status" value="1"/>
</dbReference>
<dbReference type="InterPro" id="IPR000683">
    <property type="entry name" value="Gfo/Idh/MocA-like_OxRdtase_N"/>
</dbReference>
<dbReference type="EMBL" id="FOCV01000071">
    <property type="protein sequence ID" value="SEP29006.1"/>
    <property type="molecule type" value="Genomic_DNA"/>
</dbReference>
<feature type="domain" description="GFO/IDH/MocA-like oxidoreductase" evidence="4">
    <location>
        <begin position="140"/>
        <end position="246"/>
    </location>
</feature>
<dbReference type="SUPFAM" id="SSF51735">
    <property type="entry name" value="NAD(P)-binding Rossmann-fold domains"/>
    <property type="match status" value="1"/>
</dbReference>
<dbReference type="Gene3D" id="3.30.360.10">
    <property type="entry name" value="Dihydrodipicolinate Reductase, domain 2"/>
    <property type="match status" value="1"/>
</dbReference>
<dbReference type="EC" id="1.1.1.46" evidence="5"/>
<reference evidence="7" key="2">
    <citation type="submission" date="2016-10" db="EMBL/GenBank/DDBJ databases">
        <authorList>
            <person name="Wibberg D."/>
        </authorList>
    </citation>
    <scope>NUCLEOTIDE SEQUENCE [LARGE SCALE GENOMIC DNA]</scope>
</reference>
<dbReference type="GO" id="GO:0000166">
    <property type="term" value="F:nucleotide binding"/>
    <property type="evidence" value="ECO:0007669"/>
    <property type="project" value="InterPro"/>
</dbReference>
<evidence type="ECO:0000313" key="6">
    <source>
        <dbReference type="EMBL" id="SEP29006.1"/>
    </source>
</evidence>
<evidence type="ECO:0000313" key="7">
    <source>
        <dbReference type="Proteomes" id="UP000183063"/>
    </source>
</evidence>
<sequence length="309" mass="34050">MIRVGIAGLGVISHYYLAALTRSNSLRLTAVCDSSEAKLDGFGRRHEVEQFADYTALMRAECVDAVIVNLPNNLHFDACKLALAASKHVCCEKPLVMGELESRRLISLAVRHQRILFTAFHRRYNRHVKDVGSLRTTDNGGIAAVSIYYKEDIRQHAGNDSWYLDPAACGGGCIADNGPNAFDLAMHIVGDIDLFAASAEFDDCGIDIAATIELRSQTGLPVHIYLDWAYPNGEDKRIVLSNSDGTSREVDLLNGFPKFKSSLYHEYVGILEHFAHHVANRSTVNYSSAACVRLVSKTYQQLSASGIRN</sequence>
<evidence type="ECO:0000259" key="4">
    <source>
        <dbReference type="Pfam" id="PF22725"/>
    </source>
</evidence>
<dbReference type="PANTHER" id="PTHR43708:SF5">
    <property type="entry name" value="CONSERVED EXPRESSED OXIDOREDUCTASE (EUROFUNG)-RELATED"/>
    <property type="match status" value="1"/>
</dbReference>
<keyword evidence="2 5" id="KW-0560">Oxidoreductase</keyword>
<name>A0A1H8WMZ7_9HYPH</name>
<dbReference type="RefSeq" id="WP_072382050.1">
    <property type="nucleotide sequence ID" value="NZ_FNXB01000084.1"/>
</dbReference>
<dbReference type="Pfam" id="PF01408">
    <property type="entry name" value="GFO_IDH_MocA"/>
    <property type="match status" value="1"/>
</dbReference>
<dbReference type="Proteomes" id="UP000198939">
    <property type="component" value="Unassembled WGS sequence"/>
</dbReference>
<evidence type="ECO:0000313" key="8">
    <source>
        <dbReference type="Proteomes" id="UP000198939"/>
    </source>
</evidence>
<protein>
    <submittedName>
        <fullName evidence="5">L-arabinose 1-dehydrogenase</fullName>
        <ecNumber evidence="5">1.1.1.46</ecNumber>
    </submittedName>
    <submittedName>
        <fullName evidence="6">Predicted dehydrogenase</fullName>
    </submittedName>
</protein>
<dbReference type="OrthoDB" id="9792935at2"/>
<dbReference type="InterPro" id="IPR036291">
    <property type="entry name" value="NAD(P)-bd_dom_sf"/>
</dbReference>
<dbReference type="PANTHER" id="PTHR43708">
    <property type="entry name" value="CONSERVED EXPRESSED OXIDOREDUCTASE (EUROFUNG)"/>
    <property type="match status" value="1"/>
</dbReference>
<evidence type="ECO:0000313" key="5">
    <source>
        <dbReference type="EMBL" id="SEI21391.1"/>
    </source>
</evidence>
<proteinExistence type="inferred from homology"/>
<dbReference type="GO" id="GO:0050022">
    <property type="term" value="F:L-arabinose 1-dehydrogenase (NAD+) activity"/>
    <property type="evidence" value="ECO:0007669"/>
    <property type="project" value="UniProtKB-EC"/>
</dbReference>
<evidence type="ECO:0000259" key="3">
    <source>
        <dbReference type="Pfam" id="PF01408"/>
    </source>
</evidence>
<dbReference type="InterPro" id="IPR055170">
    <property type="entry name" value="GFO_IDH_MocA-like_dom"/>
</dbReference>
<dbReference type="EMBL" id="FNXB01000084">
    <property type="protein sequence ID" value="SEI21391.1"/>
    <property type="molecule type" value="Genomic_DNA"/>
</dbReference>
<dbReference type="AlphaFoldDB" id="A0A1H8WMZ7"/>
<evidence type="ECO:0000256" key="1">
    <source>
        <dbReference type="ARBA" id="ARBA00010928"/>
    </source>
</evidence>
<dbReference type="STRING" id="501024.RTCCBAU85039_6619"/>
<evidence type="ECO:0000256" key="2">
    <source>
        <dbReference type="ARBA" id="ARBA00023002"/>
    </source>
</evidence>
<reference evidence="6 8" key="1">
    <citation type="submission" date="2016-10" db="EMBL/GenBank/DDBJ databases">
        <authorList>
            <person name="Varghese N."/>
            <person name="Submissions S."/>
        </authorList>
    </citation>
    <scope>NUCLEOTIDE SEQUENCE [LARGE SCALE GENOMIC DNA]</scope>
    <source>
        <strain evidence="6 8">CGMCC 1.7071</strain>
    </source>
</reference>
<keyword evidence="8" id="KW-1185">Reference proteome</keyword>
<dbReference type="SUPFAM" id="SSF55347">
    <property type="entry name" value="Glyceraldehyde-3-phosphate dehydrogenase-like, C-terminal domain"/>
    <property type="match status" value="1"/>
</dbReference>
<feature type="domain" description="Gfo/Idh/MocA-like oxidoreductase N-terminal" evidence="3">
    <location>
        <begin position="2"/>
        <end position="119"/>
    </location>
</feature>
<dbReference type="Proteomes" id="UP000183063">
    <property type="component" value="Unassembled WGS sequence"/>
</dbReference>
<dbReference type="Gene3D" id="3.40.50.720">
    <property type="entry name" value="NAD(P)-binding Rossmann-like Domain"/>
    <property type="match status" value="1"/>
</dbReference>
<comment type="similarity">
    <text evidence="1">Belongs to the Gfo/Idh/MocA family.</text>
</comment>
<reference evidence="5" key="3">
    <citation type="submission" date="2016-10" db="EMBL/GenBank/DDBJ databases">
        <authorList>
            <person name="de Groot N.N."/>
        </authorList>
    </citation>
    <scope>NUCLEOTIDE SEQUENCE [LARGE SCALE GENOMIC DNA]</scope>
    <source>
        <strain evidence="5">CCBAU85039</strain>
    </source>
</reference>
<dbReference type="InterPro" id="IPR051317">
    <property type="entry name" value="Gfo/Idh/MocA_oxidoreduct"/>
</dbReference>
<gene>
    <name evidence="5" type="primary">araA_2</name>
    <name evidence="5" type="ORF">RTCCBAU85039_6619</name>
    <name evidence="6" type="ORF">SAMN05216228_10715</name>
</gene>